<feature type="transmembrane region" description="Helical" evidence="3">
    <location>
        <begin position="283"/>
        <end position="306"/>
    </location>
</feature>
<evidence type="ECO:0000313" key="5">
    <source>
        <dbReference type="Proteomes" id="UP001283361"/>
    </source>
</evidence>
<keyword evidence="3" id="KW-0472">Membrane</keyword>
<dbReference type="GO" id="GO:0005044">
    <property type="term" value="F:scavenger receptor activity"/>
    <property type="evidence" value="ECO:0007669"/>
    <property type="project" value="InterPro"/>
</dbReference>
<feature type="region of interest" description="Disordered" evidence="2">
    <location>
        <begin position="322"/>
        <end position="344"/>
    </location>
</feature>
<accession>A0AAE0YK71</accession>
<dbReference type="PANTHER" id="PTHR24043">
    <property type="entry name" value="SCAVENGER RECEPTOR CLASS F"/>
    <property type="match status" value="1"/>
</dbReference>
<keyword evidence="5" id="KW-1185">Reference proteome</keyword>
<gene>
    <name evidence="4" type="ORF">RRG08_057953</name>
</gene>
<dbReference type="PANTHER" id="PTHR24043:SF8">
    <property type="entry name" value="EGF-LIKE DOMAIN-CONTAINING PROTEIN"/>
    <property type="match status" value="1"/>
</dbReference>
<evidence type="ECO:0000256" key="3">
    <source>
        <dbReference type="SAM" id="Phobius"/>
    </source>
</evidence>
<feature type="region of interest" description="Disordered" evidence="2">
    <location>
        <begin position="358"/>
        <end position="387"/>
    </location>
</feature>
<evidence type="ECO:0000256" key="2">
    <source>
        <dbReference type="SAM" id="MobiDB-lite"/>
    </source>
</evidence>
<evidence type="ECO:0000313" key="4">
    <source>
        <dbReference type="EMBL" id="KAK3747018.1"/>
    </source>
</evidence>
<dbReference type="InterPro" id="IPR042635">
    <property type="entry name" value="MEGF10/SREC1/2-like"/>
</dbReference>
<protein>
    <submittedName>
        <fullName evidence="4">Uncharacterized protein</fullName>
    </submittedName>
</protein>
<organism evidence="4 5">
    <name type="scientific">Elysia crispata</name>
    <name type="common">lettuce slug</name>
    <dbReference type="NCBI Taxonomy" id="231223"/>
    <lineage>
        <taxon>Eukaryota</taxon>
        <taxon>Metazoa</taxon>
        <taxon>Spiralia</taxon>
        <taxon>Lophotrochozoa</taxon>
        <taxon>Mollusca</taxon>
        <taxon>Gastropoda</taxon>
        <taxon>Heterobranchia</taxon>
        <taxon>Euthyneura</taxon>
        <taxon>Panpulmonata</taxon>
        <taxon>Sacoglossa</taxon>
        <taxon>Placobranchoidea</taxon>
        <taxon>Plakobranchidae</taxon>
        <taxon>Elysia</taxon>
    </lineage>
</organism>
<keyword evidence="3" id="KW-0812">Transmembrane</keyword>
<dbReference type="Proteomes" id="UP001283361">
    <property type="component" value="Unassembled WGS sequence"/>
</dbReference>
<proteinExistence type="predicted"/>
<name>A0AAE0YK71_9GAST</name>
<dbReference type="EMBL" id="JAWDGP010006111">
    <property type="protein sequence ID" value="KAK3747018.1"/>
    <property type="molecule type" value="Genomic_DNA"/>
</dbReference>
<sequence>MQPRRLGKRRGFEFPLATAQSASGSRYIHTKAWYTQSWSERVKIHAYKGMVHTELVWSQRVEIHTYKGMVHTELVSAGRDTYIHRHGTHRAGLSGSKCGGSDKACDRYTGDCQGCPPGFKGTNCDQKCDGSYYGAGCNATCSDHCRGNQNLCDHVNGTCGLGCDPGYQVPLCTHECPTGFYGEECAETCSSHCAGDQNSCHHVNGTCDLGCDPGYQAPSCTQACSRGKYGPGCKQTCSTQCEGRDNPCHHVDGSCYLGCVQDDQSPICRKVIQPKDTTGGSELNIWTIAFTAVAAVAVVLTAVLIWRTAHILFIKNRTSAPAASDTTGKVEAATPQDGHRQRPAQHGMVGEISTNVYNEPDEAGTKRKAVQQKTAGSRRPNPYYCQGPMKTTGAENIYVYDTCLDHYDSPLGLMRASRAYEIPQSKLVDLRSQSIVETAQAPPTTSETVI</sequence>
<keyword evidence="1" id="KW-0245">EGF-like domain</keyword>
<dbReference type="Gene3D" id="2.170.300.10">
    <property type="entry name" value="Tie2 ligand-binding domain superfamily"/>
    <property type="match status" value="1"/>
</dbReference>
<evidence type="ECO:0000256" key="1">
    <source>
        <dbReference type="ARBA" id="ARBA00022536"/>
    </source>
</evidence>
<dbReference type="AlphaFoldDB" id="A0AAE0YK71"/>
<keyword evidence="3" id="KW-1133">Transmembrane helix</keyword>
<reference evidence="4" key="1">
    <citation type="journal article" date="2023" name="G3 (Bethesda)">
        <title>A reference genome for the long-term kleptoplast-retaining sea slug Elysia crispata morphotype clarki.</title>
        <authorList>
            <person name="Eastman K.E."/>
            <person name="Pendleton A.L."/>
            <person name="Shaikh M.A."/>
            <person name="Suttiyut T."/>
            <person name="Ogas R."/>
            <person name="Tomko P."/>
            <person name="Gavelis G."/>
            <person name="Widhalm J.R."/>
            <person name="Wisecaver J.H."/>
        </authorList>
    </citation>
    <scope>NUCLEOTIDE SEQUENCE</scope>
    <source>
        <strain evidence="4">ECLA1</strain>
    </source>
</reference>
<comment type="caution">
    <text evidence="4">The sequence shown here is derived from an EMBL/GenBank/DDBJ whole genome shotgun (WGS) entry which is preliminary data.</text>
</comment>